<dbReference type="InterPro" id="IPR040177">
    <property type="entry name" value="SLC30A9"/>
</dbReference>
<dbReference type="GO" id="GO:0016020">
    <property type="term" value="C:membrane"/>
    <property type="evidence" value="ECO:0007669"/>
    <property type="project" value="UniProtKB-SubCell"/>
</dbReference>
<dbReference type="InterPro" id="IPR027469">
    <property type="entry name" value="Cation_efflux_TMD_sf"/>
</dbReference>
<dbReference type="InterPro" id="IPR058533">
    <property type="entry name" value="Cation_efflux_TM"/>
</dbReference>
<dbReference type="RefSeq" id="WP_087073788.1">
    <property type="nucleotide sequence ID" value="NZ_CP020809.1"/>
</dbReference>
<feature type="transmembrane region" description="Helical" evidence="6">
    <location>
        <begin position="192"/>
        <end position="214"/>
    </location>
</feature>
<feature type="transmembrane region" description="Helical" evidence="6">
    <location>
        <begin position="165"/>
        <end position="186"/>
    </location>
</feature>
<dbReference type="Proteomes" id="UP000195331">
    <property type="component" value="Chromosome"/>
</dbReference>
<keyword evidence="5 6" id="KW-0472">Membrane</keyword>
<evidence type="ECO:0000259" key="7">
    <source>
        <dbReference type="Pfam" id="PF01545"/>
    </source>
</evidence>
<gene>
    <name evidence="8" type="ORF">BTO20_04645</name>
</gene>
<dbReference type="AlphaFoldDB" id="A0A1Y0BYL5"/>
<dbReference type="GO" id="GO:0006829">
    <property type="term" value="P:zinc ion transport"/>
    <property type="evidence" value="ECO:0007669"/>
    <property type="project" value="InterPro"/>
</dbReference>
<dbReference type="KEGG" id="mdx:BTO20_04645"/>
<comment type="subcellular location">
    <subcellularLocation>
        <location evidence="1">Membrane</location>
        <topology evidence="1">Multi-pass membrane protein</topology>
    </subcellularLocation>
</comment>
<sequence length="320" mass="33909">MSDSGDESFLTVVVALGANALIAVAKTVAAVVTGSASMLAEAAHSWADTGNEVFLLIGTRKSNKPADAEHRLGYGRAGYIWSMFAAVGLFTVGAVVSIWHGIQSLGGEAEATSYGWAYAVLAVSFVLEGTSFLQAFSQTRSGAVQRRIHPLRYVRVTSNPMLRAVFAEDLSALIGIVIAASGILAHELTGNVVWDAIGSILVGLLLGGVALFLIGRNMDFLTGEAVTPLARNNALLALREHPDVERVSYLHMEWVGADRIYLVAAVDLVGDAAESNVAARLGGIVDALQARPQIVRAVLTLTRPGDTADLLPDELPDWYR</sequence>
<dbReference type="PANTHER" id="PTHR13414">
    <property type="entry name" value="HUEL-CATION TRANSPORTER"/>
    <property type="match status" value="1"/>
</dbReference>
<dbReference type="OrthoDB" id="9806522at2"/>
<dbReference type="Pfam" id="PF01545">
    <property type="entry name" value="Cation_efflux"/>
    <property type="match status" value="1"/>
</dbReference>
<evidence type="ECO:0000256" key="3">
    <source>
        <dbReference type="ARBA" id="ARBA00022692"/>
    </source>
</evidence>
<evidence type="ECO:0000256" key="6">
    <source>
        <dbReference type="SAM" id="Phobius"/>
    </source>
</evidence>
<proteinExistence type="predicted"/>
<dbReference type="GO" id="GO:0008324">
    <property type="term" value="F:monoatomic cation transmembrane transporter activity"/>
    <property type="evidence" value="ECO:0007669"/>
    <property type="project" value="InterPro"/>
</dbReference>
<accession>A0A1Y0BYL5</accession>
<protein>
    <submittedName>
        <fullName evidence="8">Cation transporter</fullName>
    </submittedName>
</protein>
<feature type="transmembrane region" description="Helical" evidence="6">
    <location>
        <begin position="114"/>
        <end position="136"/>
    </location>
</feature>
<organism evidence="8 9">
    <name type="scientific">Mycobacterium dioxanotrophicus</name>
    <dbReference type="NCBI Taxonomy" id="482462"/>
    <lineage>
        <taxon>Bacteria</taxon>
        <taxon>Bacillati</taxon>
        <taxon>Actinomycetota</taxon>
        <taxon>Actinomycetes</taxon>
        <taxon>Mycobacteriales</taxon>
        <taxon>Mycobacteriaceae</taxon>
        <taxon>Mycobacterium</taxon>
    </lineage>
</organism>
<dbReference type="SUPFAM" id="SSF161111">
    <property type="entry name" value="Cation efflux protein transmembrane domain-like"/>
    <property type="match status" value="1"/>
</dbReference>
<dbReference type="Gene3D" id="1.20.1510.10">
    <property type="entry name" value="Cation efflux protein transmembrane domain"/>
    <property type="match status" value="1"/>
</dbReference>
<feature type="domain" description="Cation efflux protein transmembrane" evidence="7">
    <location>
        <begin position="12"/>
        <end position="217"/>
    </location>
</feature>
<dbReference type="InterPro" id="IPR002524">
    <property type="entry name" value="Cation_efflux"/>
</dbReference>
<reference evidence="8 9" key="1">
    <citation type="submission" date="2017-04" db="EMBL/GenBank/DDBJ databases">
        <title>Whole Genome Sequence of 1,4-Dioxane Degrading Bacterium Mycobacterium dioxanotrophicus PH-06.</title>
        <authorList>
            <person name="He Y."/>
        </authorList>
    </citation>
    <scope>NUCLEOTIDE SEQUENCE [LARGE SCALE GENOMIC DNA]</scope>
    <source>
        <strain evidence="8 9">PH-06</strain>
    </source>
</reference>
<evidence type="ECO:0000313" key="9">
    <source>
        <dbReference type="Proteomes" id="UP000195331"/>
    </source>
</evidence>
<evidence type="ECO:0000313" key="8">
    <source>
        <dbReference type="EMBL" id="ART67974.1"/>
    </source>
</evidence>
<evidence type="ECO:0000256" key="5">
    <source>
        <dbReference type="ARBA" id="ARBA00023136"/>
    </source>
</evidence>
<evidence type="ECO:0000256" key="4">
    <source>
        <dbReference type="ARBA" id="ARBA00022989"/>
    </source>
</evidence>
<dbReference type="PANTHER" id="PTHR13414:SF9">
    <property type="entry name" value="PROTON-COUPLED ZINC ANTIPORTER SLC30A9, MITOCHONDRIAL"/>
    <property type="match status" value="1"/>
</dbReference>
<evidence type="ECO:0000256" key="2">
    <source>
        <dbReference type="ARBA" id="ARBA00022448"/>
    </source>
</evidence>
<keyword evidence="3 6" id="KW-0812">Transmembrane</keyword>
<keyword evidence="4 6" id="KW-1133">Transmembrane helix</keyword>
<feature type="transmembrane region" description="Helical" evidence="6">
    <location>
        <begin position="79"/>
        <end position="102"/>
    </location>
</feature>
<keyword evidence="2" id="KW-0813">Transport</keyword>
<dbReference type="EMBL" id="CP020809">
    <property type="protein sequence ID" value="ART67974.1"/>
    <property type="molecule type" value="Genomic_DNA"/>
</dbReference>
<keyword evidence="9" id="KW-1185">Reference proteome</keyword>
<evidence type="ECO:0000256" key="1">
    <source>
        <dbReference type="ARBA" id="ARBA00004141"/>
    </source>
</evidence>
<feature type="transmembrane region" description="Helical" evidence="6">
    <location>
        <begin position="12"/>
        <end position="32"/>
    </location>
</feature>
<name>A0A1Y0BYL5_9MYCO</name>
<dbReference type="NCBIfam" id="TIGR01297">
    <property type="entry name" value="CDF"/>
    <property type="match status" value="1"/>
</dbReference>